<evidence type="ECO:0000313" key="2">
    <source>
        <dbReference type="Proteomes" id="UP000192277"/>
    </source>
</evidence>
<proteinExistence type="predicted"/>
<sequence>MSEYLNALRRDIEPLRQQLIQHPLYAETNNINRLSTFMEHHVYAVWDFMSLLKSLQRNLTGIELPWVPVGNAQTRYLINEIVLGEESDIDEQGNRTSHFELYLRAMEEAGCNLDPINTFINSLKKKASLTDSLHTAKTPLASADFVQSTFAVVNSNKPHVQAAVFTFGREDLIPGMFITFVSELNKQTDNKFSTLKYYLERHIEVDGEHHSQLAYKMTSALNGTDAAKWQEATDAVKNALLHRIKLWDAIASAYRA</sequence>
<organism evidence="1 2">
    <name type="scientific">Niastella koreensis</name>
    <dbReference type="NCBI Taxonomy" id="354356"/>
    <lineage>
        <taxon>Bacteria</taxon>
        <taxon>Pseudomonadati</taxon>
        <taxon>Bacteroidota</taxon>
        <taxon>Chitinophagia</taxon>
        <taxon>Chitinophagales</taxon>
        <taxon>Chitinophagaceae</taxon>
        <taxon>Niastella</taxon>
    </lineage>
</organism>
<keyword evidence="2" id="KW-1185">Reference proteome</keyword>
<dbReference type="Proteomes" id="UP000192277">
    <property type="component" value="Unassembled WGS sequence"/>
</dbReference>
<dbReference type="RefSeq" id="WP_014217622.1">
    <property type="nucleotide sequence ID" value="NZ_LWBO01000077.1"/>
</dbReference>
<evidence type="ECO:0000313" key="1">
    <source>
        <dbReference type="EMBL" id="OQP40472.1"/>
    </source>
</evidence>
<dbReference type="InterPro" id="IPR016084">
    <property type="entry name" value="Haem_Oase-like_multi-hlx"/>
</dbReference>
<dbReference type="Gene3D" id="1.20.910.10">
    <property type="entry name" value="Heme oxygenase-like"/>
    <property type="match status" value="1"/>
</dbReference>
<accession>A0ABX3NNP8</accession>
<comment type="caution">
    <text evidence="1">The sequence shown here is derived from an EMBL/GenBank/DDBJ whole genome shotgun (WGS) entry which is preliminary data.</text>
</comment>
<dbReference type="SUPFAM" id="SSF48613">
    <property type="entry name" value="Heme oxygenase-like"/>
    <property type="match status" value="1"/>
</dbReference>
<dbReference type="Pfam" id="PF11251">
    <property type="entry name" value="DUF3050"/>
    <property type="match status" value="1"/>
</dbReference>
<protein>
    <submittedName>
        <fullName evidence="1">Heme oxygenase</fullName>
    </submittedName>
</protein>
<dbReference type="EMBL" id="LWBO01000077">
    <property type="protein sequence ID" value="OQP40472.1"/>
    <property type="molecule type" value="Genomic_DNA"/>
</dbReference>
<name>A0ABX3NNP8_9BACT</name>
<dbReference type="InterPro" id="IPR024423">
    <property type="entry name" value="DUF3050"/>
</dbReference>
<gene>
    <name evidence="1" type="ORF">A4D02_16300</name>
</gene>
<reference evidence="1 2" key="1">
    <citation type="submission" date="2016-04" db="EMBL/GenBank/DDBJ databases">
        <authorList>
            <person name="Chen L."/>
            <person name="Zhuang W."/>
            <person name="Wang G."/>
        </authorList>
    </citation>
    <scope>NUCLEOTIDE SEQUENCE [LARGE SCALE GENOMIC DNA]</scope>
    <source>
        <strain evidence="2">GR20</strain>
    </source>
</reference>